<evidence type="ECO:0000313" key="2">
    <source>
        <dbReference type="Proteomes" id="UP000193467"/>
    </source>
</evidence>
<comment type="caution">
    <text evidence="1">The sequence shown here is derived from an EMBL/GenBank/DDBJ whole genome shotgun (WGS) entry which is preliminary data.</text>
</comment>
<dbReference type="AlphaFoldDB" id="A0A1Y2EDF8"/>
<dbReference type="InParanoid" id="A0A1Y2EDF8"/>
<dbReference type="EMBL" id="MCGR01000056">
    <property type="protein sequence ID" value="ORY69447.1"/>
    <property type="molecule type" value="Genomic_DNA"/>
</dbReference>
<gene>
    <name evidence="1" type="ORF">BCR35DRAFT_308036</name>
</gene>
<accession>A0A1Y2EDF8</accession>
<protein>
    <submittedName>
        <fullName evidence="1">Uncharacterized protein</fullName>
    </submittedName>
</protein>
<dbReference type="Proteomes" id="UP000193467">
    <property type="component" value="Unassembled WGS sequence"/>
</dbReference>
<organism evidence="1 2">
    <name type="scientific">Leucosporidium creatinivorum</name>
    <dbReference type="NCBI Taxonomy" id="106004"/>
    <lineage>
        <taxon>Eukaryota</taxon>
        <taxon>Fungi</taxon>
        <taxon>Dikarya</taxon>
        <taxon>Basidiomycota</taxon>
        <taxon>Pucciniomycotina</taxon>
        <taxon>Microbotryomycetes</taxon>
        <taxon>Leucosporidiales</taxon>
        <taxon>Leucosporidium</taxon>
    </lineage>
</organism>
<name>A0A1Y2EDF8_9BASI</name>
<sequence length="84" mass="8199">MATQQAEVICGVTCACAPSPTAAVPASTATSNVPCAAHQSCKFARDGKCACPDGECQASKAKASCAEKGTCDCGPGGCEKATIA</sequence>
<proteinExistence type="predicted"/>
<keyword evidence="2" id="KW-1185">Reference proteome</keyword>
<reference evidence="1 2" key="1">
    <citation type="submission" date="2016-07" db="EMBL/GenBank/DDBJ databases">
        <title>Pervasive Adenine N6-methylation of Active Genes in Fungi.</title>
        <authorList>
            <consortium name="DOE Joint Genome Institute"/>
            <person name="Mondo S.J."/>
            <person name="Dannebaum R.O."/>
            <person name="Kuo R.C."/>
            <person name="Labutti K."/>
            <person name="Haridas S."/>
            <person name="Kuo A."/>
            <person name="Salamov A."/>
            <person name="Ahrendt S.R."/>
            <person name="Lipzen A."/>
            <person name="Sullivan W."/>
            <person name="Andreopoulos W.B."/>
            <person name="Clum A."/>
            <person name="Lindquist E."/>
            <person name="Daum C."/>
            <person name="Ramamoorthy G.K."/>
            <person name="Gryganskyi A."/>
            <person name="Culley D."/>
            <person name="Magnuson J.K."/>
            <person name="James T.Y."/>
            <person name="O'Malley M.A."/>
            <person name="Stajich J.E."/>
            <person name="Spatafora J.W."/>
            <person name="Visel A."/>
            <person name="Grigoriev I.V."/>
        </authorList>
    </citation>
    <scope>NUCLEOTIDE SEQUENCE [LARGE SCALE GENOMIC DNA]</scope>
    <source>
        <strain evidence="1 2">62-1032</strain>
    </source>
</reference>
<evidence type="ECO:0000313" key="1">
    <source>
        <dbReference type="EMBL" id="ORY69447.1"/>
    </source>
</evidence>